<dbReference type="Proteomes" id="UP001605036">
    <property type="component" value="Unassembled WGS sequence"/>
</dbReference>
<comment type="caution">
    <text evidence="9">The sequence shown here is derived from an EMBL/GenBank/DDBJ whole genome shotgun (WGS) entry which is preliminary data.</text>
</comment>
<comment type="similarity">
    <text evidence="2">Belongs to the drug/metabolite transporter (DMT) superfamily. Plant drug/metabolite exporter (P-DME) (TC 2.A.7.4) family.</text>
</comment>
<evidence type="ECO:0000256" key="5">
    <source>
        <dbReference type="ARBA" id="ARBA00023136"/>
    </source>
</evidence>
<evidence type="ECO:0000259" key="8">
    <source>
        <dbReference type="Pfam" id="PF00892"/>
    </source>
</evidence>
<keyword evidence="3 7" id="KW-0812">Transmembrane</keyword>
<protein>
    <recommendedName>
        <fullName evidence="8">EamA domain-containing protein</fullName>
    </recommendedName>
</protein>
<evidence type="ECO:0000256" key="4">
    <source>
        <dbReference type="ARBA" id="ARBA00022989"/>
    </source>
</evidence>
<feature type="transmembrane region" description="Helical" evidence="7">
    <location>
        <begin position="413"/>
        <end position="431"/>
    </location>
</feature>
<accession>A0ABD1XYJ9</accession>
<dbReference type="PANTHER" id="PTHR32322">
    <property type="entry name" value="INNER MEMBRANE TRANSPORTER"/>
    <property type="match status" value="1"/>
</dbReference>
<dbReference type="AlphaFoldDB" id="A0ABD1XYJ9"/>
<reference evidence="9 10" key="1">
    <citation type="submission" date="2024-09" db="EMBL/GenBank/DDBJ databases">
        <title>Chromosome-scale assembly of Riccia fluitans.</title>
        <authorList>
            <person name="Paukszto L."/>
            <person name="Sawicki J."/>
            <person name="Karawczyk K."/>
            <person name="Piernik-Szablinska J."/>
            <person name="Szczecinska M."/>
            <person name="Mazdziarz M."/>
        </authorList>
    </citation>
    <scope>NUCLEOTIDE SEQUENCE [LARGE SCALE GENOMIC DNA]</scope>
    <source>
        <strain evidence="9">Rf_01</strain>
        <tissue evidence="9">Aerial parts of the thallus</tissue>
    </source>
</reference>
<feature type="region of interest" description="Disordered" evidence="6">
    <location>
        <begin position="1"/>
        <end position="31"/>
    </location>
</feature>
<sequence>MAVGSHKKILKQDSARLVPNRPKHSAPSLCTFEGDQSRETLSGIGETRKMVRVDVLDQESGDVRNDRELDIINGPTFDEASTSGSEVESNETLEDLNSFLSKVKEQKSNEDAPIASPDSILETLLLISPFFLWGTAMVAMKPVLPKAGPMFVASWRLIPAGLLLIWFGASRGKKQPSGAMAWISIALFGLVDAACFQGFLAEGLKRTSAGLGSVIIDSQPLTVAVLAALFFGETLGFVNYAGLALGILGLLLLEVPLDSLENAVKSATDGSGFTGLIGGTSFLNELASWDRGEWRMLLSAQSMAIGTVMVRWVCQYSDPFMATGWHMILGGIPLLILSIVQQDPALSGHIQDLDSADWLALLYTSIAGSAISYGVFFYNATRGSLTKLSSLTFLTPMFAALFGFLFLNEILTPAQLLGGAITLGGVLLVNYKPSAVVEVDLDTNDI</sequence>
<name>A0ABD1XYJ9_9MARC</name>
<keyword evidence="5 7" id="KW-0472">Membrane</keyword>
<dbReference type="InterPro" id="IPR037185">
    <property type="entry name" value="EmrE-like"/>
</dbReference>
<proteinExistence type="inferred from homology"/>
<feature type="transmembrane region" description="Helical" evidence="7">
    <location>
        <begin position="150"/>
        <end position="167"/>
    </location>
</feature>
<evidence type="ECO:0000256" key="2">
    <source>
        <dbReference type="ARBA" id="ARBA00007635"/>
    </source>
</evidence>
<evidence type="ECO:0000256" key="7">
    <source>
        <dbReference type="SAM" id="Phobius"/>
    </source>
</evidence>
<evidence type="ECO:0000256" key="3">
    <source>
        <dbReference type="ARBA" id="ARBA00022692"/>
    </source>
</evidence>
<keyword evidence="10" id="KW-1185">Reference proteome</keyword>
<dbReference type="Gene3D" id="1.10.3730.20">
    <property type="match status" value="1"/>
</dbReference>
<dbReference type="SUPFAM" id="SSF103481">
    <property type="entry name" value="Multidrug resistance efflux transporter EmrE"/>
    <property type="match status" value="2"/>
</dbReference>
<feature type="transmembrane region" description="Helical" evidence="7">
    <location>
        <begin position="211"/>
        <end position="230"/>
    </location>
</feature>
<feature type="transmembrane region" description="Helical" evidence="7">
    <location>
        <begin position="179"/>
        <end position="199"/>
    </location>
</feature>
<feature type="transmembrane region" description="Helical" evidence="7">
    <location>
        <begin position="390"/>
        <end position="407"/>
    </location>
</feature>
<dbReference type="InterPro" id="IPR000620">
    <property type="entry name" value="EamA_dom"/>
</dbReference>
<gene>
    <name evidence="9" type="ORF">R1flu_025405</name>
</gene>
<feature type="domain" description="EamA" evidence="8">
    <location>
        <begin position="293"/>
        <end position="430"/>
    </location>
</feature>
<feature type="transmembrane region" description="Helical" evidence="7">
    <location>
        <begin position="237"/>
        <end position="257"/>
    </location>
</feature>
<evidence type="ECO:0000313" key="9">
    <source>
        <dbReference type="EMBL" id="KAL2613713.1"/>
    </source>
</evidence>
<evidence type="ECO:0000256" key="1">
    <source>
        <dbReference type="ARBA" id="ARBA00004141"/>
    </source>
</evidence>
<keyword evidence="4 7" id="KW-1133">Transmembrane helix</keyword>
<evidence type="ECO:0000313" key="10">
    <source>
        <dbReference type="Proteomes" id="UP001605036"/>
    </source>
</evidence>
<dbReference type="PANTHER" id="PTHR32322:SF2">
    <property type="entry name" value="EAMA DOMAIN-CONTAINING PROTEIN"/>
    <property type="match status" value="1"/>
</dbReference>
<evidence type="ECO:0000256" key="6">
    <source>
        <dbReference type="SAM" id="MobiDB-lite"/>
    </source>
</evidence>
<feature type="domain" description="EamA" evidence="8">
    <location>
        <begin position="124"/>
        <end position="253"/>
    </location>
</feature>
<dbReference type="GO" id="GO:0016020">
    <property type="term" value="C:membrane"/>
    <property type="evidence" value="ECO:0007669"/>
    <property type="project" value="UniProtKB-SubCell"/>
</dbReference>
<organism evidence="9 10">
    <name type="scientific">Riccia fluitans</name>
    <dbReference type="NCBI Taxonomy" id="41844"/>
    <lineage>
        <taxon>Eukaryota</taxon>
        <taxon>Viridiplantae</taxon>
        <taxon>Streptophyta</taxon>
        <taxon>Embryophyta</taxon>
        <taxon>Marchantiophyta</taxon>
        <taxon>Marchantiopsida</taxon>
        <taxon>Marchantiidae</taxon>
        <taxon>Marchantiales</taxon>
        <taxon>Ricciaceae</taxon>
        <taxon>Riccia</taxon>
    </lineage>
</organism>
<dbReference type="Pfam" id="PF00892">
    <property type="entry name" value="EamA"/>
    <property type="match status" value="2"/>
</dbReference>
<feature type="transmembrane region" description="Helical" evidence="7">
    <location>
        <begin position="320"/>
        <end position="340"/>
    </location>
</feature>
<dbReference type="EMBL" id="JBHFFA010000007">
    <property type="protein sequence ID" value="KAL2613713.1"/>
    <property type="molecule type" value="Genomic_DNA"/>
</dbReference>
<comment type="subcellular location">
    <subcellularLocation>
        <location evidence="1">Membrane</location>
        <topology evidence="1">Multi-pass membrane protein</topology>
    </subcellularLocation>
</comment>
<dbReference type="InterPro" id="IPR050638">
    <property type="entry name" value="AA-Vitamin_Transporters"/>
</dbReference>
<feature type="transmembrane region" description="Helical" evidence="7">
    <location>
        <begin position="360"/>
        <end position="378"/>
    </location>
</feature>